<protein>
    <submittedName>
        <fullName evidence="2">C2H2-type domain-containing protein</fullName>
    </submittedName>
</protein>
<accession>A0A914N2X1</accession>
<keyword evidence="1" id="KW-1185">Reference proteome</keyword>
<dbReference type="WBParaSite" id="Minc3s02885g31957">
    <property type="protein sequence ID" value="Minc3s02885g31957"/>
    <property type="gene ID" value="Minc3s02885g31957"/>
</dbReference>
<reference evidence="2" key="1">
    <citation type="submission" date="2022-11" db="UniProtKB">
        <authorList>
            <consortium name="WormBaseParasite"/>
        </authorList>
    </citation>
    <scope>IDENTIFICATION</scope>
</reference>
<evidence type="ECO:0000313" key="2">
    <source>
        <dbReference type="WBParaSite" id="Minc3s02885g31957"/>
    </source>
</evidence>
<organism evidence="1 2">
    <name type="scientific">Meloidogyne incognita</name>
    <name type="common">Southern root-knot nematode worm</name>
    <name type="synonym">Oxyuris incognita</name>
    <dbReference type="NCBI Taxonomy" id="6306"/>
    <lineage>
        <taxon>Eukaryota</taxon>
        <taxon>Metazoa</taxon>
        <taxon>Ecdysozoa</taxon>
        <taxon>Nematoda</taxon>
        <taxon>Chromadorea</taxon>
        <taxon>Rhabditida</taxon>
        <taxon>Tylenchina</taxon>
        <taxon>Tylenchomorpha</taxon>
        <taxon>Tylenchoidea</taxon>
        <taxon>Meloidogynidae</taxon>
        <taxon>Meloidogyninae</taxon>
        <taxon>Meloidogyne</taxon>
        <taxon>Meloidogyne incognita group</taxon>
    </lineage>
</organism>
<dbReference type="Proteomes" id="UP000887563">
    <property type="component" value="Unplaced"/>
</dbReference>
<dbReference type="AlphaFoldDB" id="A0A914N2X1"/>
<proteinExistence type="predicted"/>
<name>A0A914N2X1_MELIC</name>
<sequence>MKINTWINANIYFIRPAFKDGLEAELLISTIMKNMEDQFTCPICRRGILHDPEPLQVNERNEHNGIRNQNLPGQTENNNQLSLINLVSNLKQK</sequence>
<evidence type="ECO:0000313" key="1">
    <source>
        <dbReference type="Proteomes" id="UP000887563"/>
    </source>
</evidence>